<evidence type="ECO:0000313" key="2">
    <source>
        <dbReference type="EMBL" id="CAI4009289.1"/>
    </source>
</evidence>
<evidence type="ECO:0000313" key="3">
    <source>
        <dbReference type="EMBL" id="CAL4796601.1"/>
    </source>
</evidence>
<feature type="compositionally biased region" description="Basic and acidic residues" evidence="1">
    <location>
        <begin position="610"/>
        <end position="620"/>
    </location>
</feature>
<dbReference type="Proteomes" id="UP001152797">
    <property type="component" value="Unassembled WGS sequence"/>
</dbReference>
<reference evidence="3 4" key="2">
    <citation type="submission" date="2024-05" db="EMBL/GenBank/DDBJ databases">
        <authorList>
            <person name="Chen Y."/>
            <person name="Shah S."/>
            <person name="Dougan E. K."/>
            <person name="Thang M."/>
            <person name="Chan C."/>
        </authorList>
    </citation>
    <scope>NUCLEOTIDE SEQUENCE [LARGE SCALE GENOMIC DNA]</scope>
</reference>
<sequence length="1090" mass="123318">MASKELSQDPLVVWPASLEPTARAAFDMANAPGCPVQVCEIDEARRQELRALRMAFRRDFPQMHRAGAWYDSLVSGDLPDERPPQLSFLREARAHRIDWTDFQLGHRAPAPRPHELQVLGQKNLGQHLQDNFGAGDRLERAINTYVLHRVPVPTHKQHLTVIPNQSMEEFYLPLTAFNMRMGFVTAEKIEPSPITIMGEINQAIQVEKSFVRGGRAGLRDLLNITVTNYNKMVTNKRHRIDSGRKEATQLLASHYDQFVHHVSGLPHSILQLDFYVPDVTTRKDSENYRNKAIWGEILSTSPETCLAYFKRVTEDFAKMASKEATMKKKKEVQRGEDAQILCHDIVCLWIWIKAKLEEHFPGDVVQRHQKLFDDGHLDADLSAALKSADAAFDWERLPFILEAKGKTFEDYMAQHQDSARNALQRSHEAAFLAWQEELRADQAQFISDRILAQKEGEKTRAKLVKQLEDCHNRAWEAVRTFVETNLSMFVSKTSDAEAVVTPNVRSWIRDKIREHGNAVDDHCVVMILNCPTVGIMTAGKESFFLNFITNVISDLPLNSMCLLIHPNRAGQAEGRTQGATKADDDDRDHKGPGVKKDETNESDSDQSDPGSKDRDPEDVDVRDVRYKLESALAMKDRNLLVRNMSWIFSPDSVYGKREGIVHGLCILSREKRNLFRNTKAFKTGTIHGVTMLPRADMFKPPQAMRSQLPHLGRALTDVQEMRQVAAGTNFIRKSLEAFQVELAEGKDCVCGTVALDSSGSDIVNMVGNKLYEQCRAGHLQINNFPQFDPILTALKAGYSTQREQSFRVSVQKADSLLILESLARKWVDNEGTAIKANEIIALHNQEYNSTQEMWLSDTRTAAADPAVDDQAERPAKRIKVEPTMHDEVSKLKNPKTFSLNNTCDLIQGNDGADVFMCSKSKNQFFQNREMFGFGSGEWRDGPDGKELMSDDSFDRWFNFAVCGTSLICLEKKDLPEHLQKIEGLDGIASLQSVLANLEDCGEVKVEVSHHAFNDGDWKSTKPLVFVLDNMADLETKEKEKKSKKNKGKSLTHRNFGAFLDIGKVKSAQHLSLAWRCRLLDYIPYLVFILN</sequence>
<dbReference type="AlphaFoldDB" id="A0A9P1DHY8"/>
<comment type="caution">
    <text evidence="2">The sequence shown here is derived from an EMBL/GenBank/DDBJ whole genome shotgun (WGS) entry which is preliminary data.</text>
</comment>
<reference evidence="2" key="1">
    <citation type="submission" date="2022-10" db="EMBL/GenBank/DDBJ databases">
        <authorList>
            <person name="Chen Y."/>
            <person name="Dougan E. K."/>
            <person name="Chan C."/>
            <person name="Rhodes N."/>
            <person name="Thang M."/>
        </authorList>
    </citation>
    <scope>NUCLEOTIDE SEQUENCE</scope>
</reference>
<accession>A0A9P1DHY8</accession>
<gene>
    <name evidence="2" type="ORF">C1SCF055_LOCUS34660</name>
</gene>
<feature type="region of interest" description="Disordered" evidence="1">
    <location>
        <begin position="571"/>
        <end position="620"/>
    </location>
</feature>
<dbReference type="EMBL" id="CAMXCT010004487">
    <property type="protein sequence ID" value="CAI4009289.1"/>
    <property type="molecule type" value="Genomic_DNA"/>
</dbReference>
<name>A0A9P1DHY8_9DINO</name>
<proteinExistence type="predicted"/>
<evidence type="ECO:0000313" key="4">
    <source>
        <dbReference type="Proteomes" id="UP001152797"/>
    </source>
</evidence>
<dbReference type="EMBL" id="CAMXCT030004487">
    <property type="protein sequence ID" value="CAL4796601.1"/>
    <property type="molecule type" value="Genomic_DNA"/>
</dbReference>
<evidence type="ECO:0000256" key="1">
    <source>
        <dbReference type="SAM" id="MobiDB-lite"/>
    </source>
</evidence>
<keyword evidence="4" id="KW-1185">Reference proteome</keyword>
<protein>
    <submittedName>
        <fullName evidence="2">Uncharacterized protein</fullName>
    </submittedName>
</protein>
<feature type="compositionally biased region" description="Basic and acidic residues" evidence="1">
    <location>
        <begin position="581"/>
        <end position="599"/>
    </location>
</feature>
<dbReference type="EMBL" id="CAMXCT020004487">
    <property type="protein sequence ID" value="CAL1162664.1"/>
    <property type="molecule type" value="Genomic_DNA"/>
</dbReference>
<organism evidence="2">
    <name type="scientific">Cladocopium goreaui</name>
    <dbReference type="NCBI Taxonomy" id="2562237"/>
    <lineage>
        <taxon>Eukaryota</taxon>
        <taxon>Sar</taxon>
        <taxon>Alveolata</taxon>
        <taxon>Dinophyceae</taxon>
        <taxon>Suessiales</taxon>
        <taxon>Symbiodiniaceae</taxon>
        <taxon>Cladocopium</taxon>
    </lineage>
</organism>